<protein>
    <recommendedName>
        <fullName evidence="4">Secreted protein</fullName>
    </recommendedName>
</protein>
<feature type="signal peptide" evidence="1">
    <location>
        <begin position="1"/>
        <end position="16"/>
    </location>
</feature>
<gene>
    <name evidence="2" type="ORF">EI97DRAFT_60139</name>
</gene>
<proteinExistence type="predicted"/>
<dbReference type="Proteomes" id="UP000800097">
    <property type="component" value="Unassembled WGS sequence"/>
</dbReference>
<evidence type="ECO:0000256" key="1">
    <source>
        <dbReference type="SAM" id="SignalP"/>
    </source>
</evidence>
<dbReference type="AlphaFoldDB" id="A0A6A6JHN2"/>
<sequence length="91" mass="10448">MSWRFHVLISARMAWALGGRMWDMRFTATQRLPESFIHRCGILAEELVGSVDTPFPIATKSRLEASSTTPGYGCMDVFYFQIESLRSEEIR</sequence>
<reference evidence="2" key="1">
    <citation type="journal article" date="2020" name="Stud. Mycol.">
        <title>101 Dothideomycetes genomes: a test case for predicting lifestyles and emergence of pathogens.</title>
        <authorList>
            <person name="Haridas S."/>
            <person name="Albert R."/>
            <person name="Binder M."/>
            <person name="Bloem J."/>
            <person name="Labutti K."/>
            <person name="Salamov A."/>
            <person name="Andreopoulos B."/>
            <person name="Baker S."/>
            <person name="Barry K."/>
            <person name="Bills G."/>
            <person name="Bluhm B."/>
            <person name="Cannon C."/>
            <person name="Castanera R."/>
            <person name="Culley D."/>
            <person name="Daum C."/>
            <person name="Ezra D."/>
            <person name="Gonzalez J."/>
            <person name="Henrissat B."/>
            <person name="Kuo A."/>
            <person name="Liang C."/>
            <person name="Lipzen A."/>
            <person name="Lutzoni F."/>
            <person name="Magnuson J."/>
            <person name="Mondo S."/>
            <person name="Nolan M."/>
            <person name="Ohm R."/>
            <person name="Pangilinan J."/>
            <person name="Park H.-J."/>
            <person name="Ramirez L."/>
            <person name="Alfaro M."/>
            <person name="Sun H."/>
            <person name="Tritt A."/>
            <person name="Yoshinaga Y."/>
            <person name="Zwiers L.-H."/>
            <person name="Turgeon B."/>
            <person name="Goodwin S."/>
            <person name="Spatafora J."/>
            <person name="Crous P."/>
            <person name="Grigoriev I."/>
        </authorList>
    </citation>
    <scope>NUCLEOTIDE SEQUENCE</scope>
    <source>
        <strain evidence="2">CBS 379.55</strain>
    </source>
</reference>
<evidence type="ECO:0008006" key="4">
    <source>
        <dbReference type="Google" id="ProtNLM"/>
    </source>
</evidence>
<accession>A0A6A6JHN2</accession>
<dbReference type="EMBL" id="ML986495">
    <property type="protein sequence ID" value="KAF2275897.1"/>
    <property type="molecule type" value="Genomic_DNA"/>
</dbReference>
<name>A0A6A6JHN2_WESOR</name>
<feature type="chain" id="PRO_5025583961" description="Secreted protein" evidence="1">
    <location>
        <begin position="17"/>
        <end position="91"/>
    </location>
</feature>
<organism evidence="2 3">
    <name type="scientific">Westerdykella ornata</name>
    <dbReference type="NCBI Taxonomy" id="318751"/>
    <lineage>
        <taxon>Eukaryota</taxon>
        <taxon>Fungi</taxon>
        <taxon>Dikarya</taxon>
        <taxon>Ascomycota</taxon>
        <taxon>Pezizomycotina</taxon>
        <taxon>Dothideomycetes</taxon>
        <taxon>Pleosporomycetidae</taxon>
        <taxon>Pleosporales</taxon>
        <taxon>Sporormiaceae</taxon>
        <taxon>Westerdykella</taxon>
    </lineage>
</organism>
<keyword evidence="3" id="KW-1185">Reference proteome</keyword>
<dbReference type="RefSeq" id="XP_033653436.1">
    <property type="nucleotide sequence ID" value="XM_033802954.1"/>
</dbReference>
<evidence type="ECO:0000313" key="2">
    <source>
        <dbReference type="EMBL" id="KAF2275897.1"/>
    </source>
</evidence>
<keyword evidence="1" id="KW-0732">Signal</keyword>
<evidence type="ECO:0000313" key="3">
    <source>
        <dbReference type="Proteomes" id="UP000800097"/>
    </source>
</evidence>
<dbReference type="GeneID" id="54556129"/>